<dbReference type="Ensembl" id="ENSOANT00000038576.2">
    <property type="protein sequence ID" value="ENSOANP00000029332.2"/>
    <property type="gene ID" value="ENSOANG00000031925.2"/>
</dbReference>
<gene>
    <name evidence="9" type="primary">DAP3</name>
</gene>
<keyword evidence="4" id="KW-0689">Ribosomal protein</keyword>
<reference evidence="9 10" key="1">
    <citation type="journal article" date="2008" name="Nature">
        <title>Genome analysis of the platypus reveals unique signatures of evolution.</title>
        <authorList>
            <person name="Warren W.C."/>
            <person name="Hillier L.W."/>
            <person name="Marshall Graves J.A."/>
            <person name="Birney E."/>
            <person name="Ponting C.P."/>
            <person name="Grutzner F."/>
            <person name="Belov K."/>
            <person name="Miller W."/>
            <person name="Clarke L."/>
            <person name="Chinwalla A.T."/>
            <person name="Yang S.P."/>
            <person name="Heger A."/>
            <person name="Locke D.P."/>
            <person name="Miethke P."/>
            <person name="Waters P.D."/>
            <person name="Veyrunes F."/>
            <person name="Fulton L."/>
            <person name="Fulton B."/>
            <person name="Graves T."/>
            <person name="Wallis J."/>
            <person name="Puente X.S."/>
            <person name="Lopez-Otin C."/>
            <person name="Ordonez G.R."/>
            <person name="Eichler E.E."/>
            <person name="Chen L."/>
            <person name="Cheng Z."/>
            <person name="Deakin J.E."/>
            <person name="Alsop A."/>
            <person name="Thompson K."/>
            <person name="Kirby P."/>
            <person name="Papenfuss A.T."/>
            <person name="Wakefield M.J."/>
            <person name="Olender T."/>
            <person name="Lancet D."/>
            <person name="Huttley G.A."/>
            <person name="Smit A.F."/>
            <person name="Pask A."/>
            <person name="Temple-Smith P."/>
            <person name="Batzer M.A."/>
            <person name="Walker J.A."/>
            <person name="Konkel M.K."/>
            <person name="Harris R.S."/>
            <person name="Whittington C.M."/>
            <person name="Wong E.S."/>
            <person name="Gemmell N.J."/>
            <person name="Buschiazzo E."/>
            <person name="Vargas Jentzsch I.M."/>
            <person name="Merkel A."/>
            <person name="Schmitz J."/>
            <person name="Zemann A."/>
            <person name="Churakov G."/>
            <person name="Kriegs J.O."/>
            <person name="Brosius J."/>
            <person name="Murchison E.P."/>
            <person name="Sachidanandam R."/>
            <person name="Smith C."/>
            <person name="Hannon G.J."/>
            <person name="Tsend-Ayush E."/>
            <person name="McMillan D."/>
            <person name="Attenborough R."/>
            <person name="Rens W."/>
            <person name="Ferguson-Smith M."/>
            <person name="Lefevre C.M."/>
            <person name="Sharp J.A."/>
            <person name="Nicholas K.R."/>
            <person name="Ray D.A."/>
            <person name="Kube M."/>
            <person name="Reinhardt R."/>
            <person name="Pringle T.H."/>
            <person name="Taylor J."/>
            <person name="Jones R.C."/>
            <person name="Nixon B."/>
            <person name="Dacheux J.L."/>
            <person name="Niwa H."/>
            <person name="Sekita Y."/>
            <person name="Huang X."/>
            <person name="Stark A."/>
            <person name="Kheradpour P."/>
            <person name="Kellis M."/>
            <person name="Flicek P."/>
            <person name="Chen Y."/>
            <person name="Webber C."/>
            <person name="Hardison R."/>
            <person name="Nelson J."/>
            <person name="Hallsworth-Pepin K."/>
            <person name="Delehaunty K."/>
            <person name="Markovic C."/>
            <person name="Minx P."/>
            <person name="Feng Y."/>
            <person name="Kremitzki C."/>
            <person name="Mitreva M."/>
            <person name="Glasscock J."/>
            <person name="Wylie T."/>
            <person name="Wohldmann P."/>
            <person name="Thiru P."/>
            <person name="Nhan M.N."/>
            <person name="Pohl C.S."/>
            <person name="Smith S.M."/>
            <person name="Hou S."/>
            <person name="Nefedov M."/>
            <person name="de Jong P.J."/>
            <person name="Renfree M.B."/>
            <person name="Mardis E.R."/>
            <person name="Wilson R.K."/>
        </authorList>
    </citation>
    <scope>NUCLEOTIDE SEQUENCE [LARGE SCALE GENOMIC DNA]</scope>
    <source>
        <strain evidence="9 10">Glennie</strain>
    </source>
</reference>
<keyword evidence="5" id="KW-0496">Mitochondrion</keyword>
<sequence>MLRPALRLLGRGREGGLGRFLHGGAEAAAGPGVVARPDGPSPARPPGAVARTGESDPARHDERHEGRFYSIPLEEVSTVFAHGLPPRFASQVKTLREACVMVRRPALELLRYLKAAEFTHPAVRYLLYGEKGTGKTLSLCHAVHFCARQGWLVLHVPDAHRWVKNCRELLPSTFRPHRLDQPLEASTWLRHFQTVNQTLLRQIHTQQKYTWNRWESTEAGRPLAEVVEQGINRVKSASDVLGAVFKEVKSQSQAGRFRLLVAVDGVNALWGPTTLRREDKSPVRPEELTLVHNLRKMVRNDWHGGAVVTTLSQTGSLFQPRTAYRPHELLGKEGFDALDPFVPIQTSNYSPREFESCLWYFLESGWLQHEKAPTAEGKEELLFLSHANPGQLERLCASL</sequence>
<dbReference type="CTD" id="7818"/>
<feature type="region of interest" description="Disordered" evidence="8">
    <location>
        <begin position="29"/>
        <end position="64"/>
    </location>
</feature>
<evidence type="ECO:0000256" key="5">
    <source>
        <dbReference type="ARBA" id="ARBA00023128"/>
    </source>
</evidence>
<dbReference type="OMA" id="DITNYDW"/>
<dbReference type="GO" id="GO:0003924">
    <property type="term" value="F:GTPase activity"/>
    <property type="evidence" value="ECO:0007669"/>
    <property type="project" value="Ensembl"/>
</dbReference>
<dbReference type="InterPro" id="IPR027417">
    <property type="entry name" value="P-loop_NTPase"/>
</dbReference>
<dbReference type="SUPFAM" id="SSF52540">
    <property type="entry name" value="P-loop containing nucleoside triphosphate hydrolases"/>
    <property type="match status" value="1"/>
</dbReference>
<keyword evidence="3" id="KW-0809">Transit peptide</keyword>
<evidence type="ECO:0000313" key="9">
    <source>
        <dbReference type="Ensembl" id="ENSOANP00000029332.2"/>
    </source>
</evidence>
<evidence type="ECO:0000256" key="2">
    <source>
        <dbReference type="ARBA" id="ARBA00009863"/>
    </source>
</evidence>
<dbReference type="Bgee" id="ENSOANG00000031925">
    <property type="expression patterns" value="Expressed in heart and 7 other cell types or tissues"/>
</dbReference>
<evidence type="ECO:0000256" key="4">
    <source>
        <dbReference type="ARBA" id="ARBA00022980"/>
    </source>
</evidence>
<comment type="subcellular location">
    <subcellularLocation>
        <location evidence="1">Mitochondrion</location>
    </subcellularLocation>
</comment>
<dbReference type="GeneID" id="100084231"/>
<dbReference type="RefSeq" id="XP_028910760.1">
    <property type="nucleotide sequence ID" value="XM_029054927.2"/>
</dbReference>
<dbReference type="GO" id="GO:0008637">
    <property type="term" value="P:apoptotic mitochondrial changes"/>
    <property type="evidence" value="ECO:0007669"/>
    <property type="project" value="Ensembl"/>
</dbReference>
<dbReference type="Proteomes" id="UP000002279">
    <property type="component" value="Chromosome X5"/>
</dbReference>
<accession>K7E725</accession>
<dbReference type="InterPro" id="IPR019368">
    <property type="entry name" value="Ribosomal_mS29"/>
</dbReference>
<organism evidence="9 10">
    <name type="scientific">Ornithorhynchus anatinus</name>
    <name type="common">Duckbill platypus</name>
    <dbReference type="NCBI Taxonomy" id="9258"/>
    <lineage>
        <taxon>Eukaryota</taxon>
        <taxon>Metazoa</taxon>
        <taxon>Chordata</taxon>
        <taxon>Craniata</taxon>
        <taxon>Vertebrata</taxon>
        <taxon>Euteleostomi</taxon>
        <taxon>Mammalia</taxon>
        <taxon>Monotremata</taxon>
        <taxon>Ornithorhynchidae</taxon>
        <taxon>Ornithorhynchus</taxon>
    </lineage>
</organism>
<evidence type="ECO:0000256" key="3">
    <source>
        <dbReference type="ARBA" id="ARBA00022946"/>
    </source>
</evidence>
<name>K7E725_ORNAN</name>
<dbReference type="GO" id="GO:0005654">
    <property type="term" value="C:nucleoplasm"/>
    <property type="evidence" value="ECO:0007669"/>
    <property type="project" value="Ensembl"/>
</dbReference>
<dbReference type="Pfam" id="PF10236">
    <property type="entry name" value="DAP3"/>
    <property type="match status" value="1"/>
</dbReference>
<evidence type="ECO:0000256" key="1">
    <source>
        <dbReference type="ARBA" id="ARBA00004173"/>
    </source>
</evidence>
<reference evidence="9" key="3">
    <citation type="submission" date="2025-09" db="UniProtKB">
        <authorList>
            <consortium name="Ensembl"/>
        </authorList>
    </citation>
    <scope>IDENTIFICATION</scope>
    <source>
        <strain evidence="9">Glennie</strain>
    </source>
</reference>
<dbReference type="STRING" id="9258.ENSOANP00000029332"/>
<keyword evidence="6" id="KW-0687">Ribonucleoprotein</keyword>
<dbReference type="PANTHER" id="PTHR12810:SF0">
    <property type="entry name" value="SMALL RIBOSOMAL SUBUNIT PROTEIN MS29"/>
    <property type="match status" value="1"/>
</dbReference>
<dbReference type="PRINTS" id="PR01716">
    <property type="entry name" value="DEATHASSOCP3"/>
</dbReference>
<evidence type="ECO:0000256" key="6">
    <source>
        <dbReference type="ARBA" id="ARBA00023274"/>
    </source>
</evidence>
<dbReference type="GO" id="GO:0032543">
    <property type="term" value="P:mitochondrial translation"/>
    <property type="evidence" value="ECO:0007669"/>
    <property type="project" value="Ensembl"/>
</dbReference>
<dbReference type="InParanoid" id="K7E725"/>
<dbReference type="GO" id="GO:0003735">
    <property type="term" value="F:structural constituent of ribosome"/>
    <property type="evidence" value="ECO:0000318"/>
    <property type="project" value="GO_Central"/>
</dbReference>
<evidence type="ECO:0000256" key="8">
    <source>
        <dbReference type="SAM" id="MobiDB-lite"/>
    </source>
</evidence>
<proteinExistence type="inferred from homology"/>
<dbReference type="eggNOG" id="KOG3928">
    <property type="taxonomic scope" value="Eukaryota"/>
</dbReference>
<dbReference type="GeneTree" id="ENSGT00390000015248"/>
<evidence type="ECO:0000256" key="7">
    <source>
        <dbReference type="ARBA" id="ARBA00035140"/>
    </source>
</evidence>
<feature type="compositionally biased region" description="Basic and acidic residues" evidence="8">
    <location>
        <begin position="53"/>
        <end position="64"/>
    </location>
</feature>
<dbReference type="PANTHER" id="PTHR12810">
    <property type="entry name" value="MITOCHONDRIAL 28S RIBOSOMAL PROTEIN S29"/>
    <property type="match status" value="1"/>
</dbReference>
<feature type="compositionally biased region" description="Low complexity" evidence="8">
    <location>
        <begin position="29"/>
        <end position="38"/>
    </location>
</feature>
<dbReference type="InterPro" id="IPR008092">
    <property type="entry name" value="Ribosomal_mS29_met"/>
</dbReference>
<dbReference type="FunCoup" id="K7E725">
    <property type="interactions" value="2736"/>
</dbReference>
<dbReference type="AlphaFoldDB" id="K7E725"/>
<evidence type="ECO:0000313" key="10">
    <source>
        <dbReference type="Proteomes" id="UP000002279"/>
    </source>
</evidence>
<protein>
    <recommendedName>
        <fullName evidence="7">Small ribosomal subunit protein mS29</fullName>
    </recommendedName>
</protein>
<dbReference type="GO" id="GO:0005763">
    <property type="term" value="C:mitochondrial small ribosomal subunit"/>
    <property type="evidence" value="ECO:0000318"/>
    <property type="project" value="GO_Central"/>
</dbReference>
<comment type="similarity">
    <text evidence="2">Belongs to the mitochondrion-specific ribosomal protein mS29 family.</text>
</comment>
<reference evidence="9" key="2">
    <citation type="submission" date="2025-08" db="UniProtKB">
        <authorList>
            <consortium name="Ensembl"/>
        </authorList>
    </citation>
    <scope>IDENTIFICATION</scope>
    <source>
        <strain evidence="9">Glennie</strain>
    </source>
</reference>
<dbReference type="HOGENOM" id="CLU_1763058_0_0_1"/>
<keyword evidence="10" id="KW-1185">Reference proteome</keyword>